<dbReference type="GO" id="GO:0003677">
    <property type="term" value="F:DNA binding"/>
    <property type="evidence" value="ECO:0007669"/>
    <property type="project" value="InterPro"/>
</dbReference>
<feature type="non-terminal residue" evidence="2">
    <location>
        <position position="430"/>
    </location>
</feature>
<dbReference type="AlphaFoldDB" id="A0A7V8NWW6"/>
<dbReference type="GO" id="GO:0004803">
    <property type="term" value="F:transposase activity"/>
    <property type="evidence" value="ECO:0007669"/>
    <property type="project" value="InterPro"/>
</dbReference>
<accession>A0A7V8NWW6</accession>
<name>A0A7V8NWW6_9BACT</name>
<dbReference type="InterPro" id="IPR002559">
    <property type="entry name" value="Transposase_11"/>
</dbReference>
<keyword evidence="3" id="KW-1185">Reference proteome</keyword>
<evidence type="ECO:0000313" key="2">
    <source>
        <dbReference type="EMBL" id="MBA0088985.1"/>
    </source>
</evidence>
<gene>
    <name evidence="2" type="ORF">HRJ53_28685</name>
</gene>
<dbReference type="InterPro" id="IPR047654">
    <property type="entry name" value="IS1634_transpos"/>
</dbReference>
<dbReference type="Pfam" id="PF01609">
    <property type="entry name" value="DDE_Tnp_1"/>
    <property type="match status" value="1"/>
</dbReference>
<sequence length="430" mass="49616">SRVAAVLAINRLCAPGSELAIEERWYPSTALDDLLEIEEGKINDTRLYRCLDRILPHKTKLEQQLKQRYGELFGAEFDVLLYDLTSTYVEGAAENNPMMARGYSRDHRPDCEQMVIALIVNSEGFPFSYETFNGNRADVSTMETILRMVERKYGKARRIWVLDRGIVSEENLAAIRKRGGQYLVGTPRSQMKQFEEELLKDDWTRVQPEVEVKKVVIPQGEETYILCRTAGRKEKERAIRHRFSAHMEDALQRLGKTIATGRLKDRNKMERRLGRIQATHSQVNDLYEVALHDTPNGIRLHWSIKPERRDWRDLREGAYMLRTNLQTHTVEELWSEYMQLTEAEAAFRTLKSELHIRPLFHQLESRVKAHVLVAFLGYALWVTLKHLLKRQASVVSKPSARGVYNAQPLSAMKALTLLSTLQSADIVLPT</sequence>
<comment type="caution">
    <text evidence="2">The sequence shown here is derived from an EMBL/GenBank/DDBJ whole genome shotgun (WGS) entry which is preliminary data.</text>
</comment>
<dbReference type="InterPro" id="IPR012337">
    <property type="entry name" value="RNaseH-like_sf"/>
</dbReference>
<evidence type="ECO:0000313" key="3">
    <source>
        <dbReference type="Proteomes" id="UP000567293"/>
    </source>
</evidence>
<dbReference type="PANTHER" id="PTHR34614:SF2">
    <property type="entry name" value="TRANSPOSASE IS4-LIKE DOMAIN-CONTAINING PROTEIN"/>
    <property type="match status" value="1"/>
</dbReference>
<dbReference type="EMBL" id="JACDQQ010002779">
    <property type="protein sequence ID" value="MBA0088985.1"/>
    <property type="molecule type" value="Genomic_DNA"/>
</dbReference>
<dbReference type="PANTHER" id="PTHR34614">
    <property type="match status" value="1"/>
</dbReference>
<organism evidence="2 3">
    <name type="scientific">Candidatus Acidiferrum panamense</name>
    <dbReference type="NCBI Taxonomy" id="2741543"/>
    <lineage>
        <taxon>Bacteria</taxon>
        <taxon>Pseudomonadati</taxon>
        <taxon>Acidobacteriota</taxon>
        <taxon>Terriglobia</taxon>
        <taxon>Candidatus Acidiferrales</taxon>
        <taxon>Candidatus Acidiferrum</taxon>
    </lineage>
</organism>
<evidence type="ECO:0000259" key="1">
    <source>
        <dbReference type="Pfam" id="PF01609"/>
    </source>
</evidence>
<dbReference type="GO" id="GO:0006313">
    <property type="term" value="P:DNA transposition"/>
    <property type="evidence" value="ECO:0007669"/>
    <property type="project" value="InterPro"/>
</dbReference>
<dbReference type="Proteomes" id="UP000567293">
    <property type="component" value="Unassembled WGS sequence"/>
</dbReference>
<dbReference type="SUPFAM" id="SSF53098">
    <property type="entry name" value="Ribonuclease H-like"/>
    <property type="match status" value="1"/>
</dbReference>
<protein>
    <submittedName>
        <fullName evidence="2">IS1634 family transposase</fullName>
    </submittedName>
</protein>
<reference evidence="2" key="1">
    <citation type="submission" date="2020-06" db="EMBL/GenBank/DDBJ databases">
        <title>Legume-microbial interactions unlock mineral nutrients during tropical forest succession.</title>
        <authorList>
            <person name="Epihov D.Z."/>
        </authorList>
    </citation>
    <scope>NUCLEOTIDE SEQUENCE [LARGE SCALE GENOMIC DNA]</scope>
    <source>
        <strain evidence="2">Pan2503</strain>
    </source>
</reference>
<feature type="non-terminal residue" evidence="2">
    <location>
        <position position="1"/>
    </location>
</feature>
<dbReference type="NCBIfam" id="NF033559">
    <property type="entry name" value="transpos_IS1634"/>
    <property type="match status" value="1"/>
</dbReference>
<proteinExistence type="predicted"/>
<feature type="domain" description="Transposase IS4-like" evidence="1">
    <location>
        <begin position="79"/>
        <end position="378"/>
    </location>
</feature>